<dbReference type="Proteomes" id="UP000863257">
    <property type="component" value="Unassembled WGS sequence"/>
</dbReference>
<evidence type="ECO:0000313" key="4">
    <source>
        <dbReference type="EMBL" id="HAS8542154.1"/>
    </source>
</evidence>
<dbReference type="PROSITE" id="PS51257">
    <property type="entry name" value="PROKAR_LIPOPROTEIN"/>
    <property type="match status" value="1"/>
</dbReference>
<feature type="chain" id="PRO_5034218958" description="Secretin N-terminal domain-containing protein" evidence="2">
    <location>
        <begin position="21"/>
        <end position="566"/>
    </location>
</feature>
<feature type="compositionally biased region" description="Low complexity" evidence="1">
    <location>
        <begin position="247"/>
        <end position="276"/>
    </location>
</feature>
<gene>
    <name evidence="4" type="ORF">I7730_20405</name>
</gene>
<protein>
    <recommendedName>
        <fullName evidence="3">Secretin N-terminal domain-containing protein</fullName>
    </recommendedName>
</protein>
<feature type="domain" description="Secretin N-terminal" evidence="3">
    <location>
        <begin position="244"/>
        <end position="298"/>
    </location>
</feature>
<dbReference type="AlphaFoldDB" id="A0A8H9TH90"/>
<dbReference type="InterPro" id="IPR011514">
    <property type="entry name" value="Secretin_N_2"/>
</dbReference>
<reference evidence="4" key="1">
    <citation type="journal article" date="2018" name="Genome Biol.">
        <title>SKESA: strategic k-mer extension for scrupulous assemblies.</title>
        <authorList>
            <person name="Souvorov A."/>
            <person name="Agarwala R."/>
            <person name="Lipman D.J."/>
        </authorList>
    </citation>
    <scope>NUCLEOTIDE SEQUENCE</scope>
    <source>
        <strain evidence="4">BCW_3452</strain>
    </source>
</reference>
<dbReference type="EMBL" id="DACRBY010000032">
    <property type="protein sequence ID" value="HAS8542154.1"/>
    <property type="molecule type" value="Genomic_DNA"/>
</dbReference>
<evidence type="ECO:0000259" key="3">
    <source>
        <dbReference type="Pfam" id="PF07655"/>
    </source>
</evidence>
<evidence type="ECO:0000256" key="2">
    <source>
        <dbReference type="SAM" id="SignalP"/>
    </source>
</evidence>
<evidence type="ECO:0000256" key="1">
    <source>
        <dbReference type="SAM" id="MobiDB-lite"/>
    </source>
</evidence>
<feature type="region of interest" description="Disordered" evidence="1">
    <location>
        <begin position="247"/>
        <end position="277"/>
    </location>
</feature>
<name>A0A8H9TH90_VIBVL</name>
<comment type="caution">
    <text evidence="4">The sequence shown here is derived from an EMBL/GenBank/DDBJ whole genome shotgun (WGS) entry which is preliminary data.</text>
</comment>
<dbReference type="Pfam" id="PF07655">
    <property type="entry name" value="Secretin_N_2"/>
    <property type="match status" value="1"/>
</dbReference>
<feature type="signal peptide" evidence="2">
    <location>
        <begin position="1"/>
        <end position="20"/>
    </location>
</feature>
<dbReference type="GO" id="GO:0019867">
    <property type="term" value="C:outer membrane"/>
    <property type="evidence" value="ECO:0007669"/>
    <property type="project" value="InterPro"/>
</dbReference>
<dbReference type="GO" id="GO:0009297">
    <property type="term" value="P:pilus assembly"/>
    <property type="evidence" value="ECO:0007669"/>
    <property type="project" value="InterPro"/>
</dbReference>
<accession>A0A8H9TH90</accession>
<keyword evidence="2" id="KW-0732">Signal</keyword>
<reference evidence="4" key="2">
    <citation type="submission" date="2019-01" db="EMBL/GenBank/DDBJ databases">
        <authorList>
            <consortium name="NCBI Pathogen Detection Project"/>
        </authorList>
    </citation>
    <scope>NUCLEOTIDE SEQUENCE</scope>
    <source>
        <strain evidence="4">BCW_3452</strain>
    </source>
</reference>
<proteinExistence type="predicted"/>
<organism evidence="4">
    <name type="scientific">Vibrio vulnificus</name>
    <dbReference type="NCBI Taxonomy" id="672"/>
    <lineage>
        <taxon>Bacteria</taxon>
        <taxon>Pseudomonadati</taxon>
        <taxon>Pseudomonadota</taxon>
        <taxon>Gammaproteobacteria</taxon>
        <taxon>Vibrionales</taxon>
        <taxon>Vibrionaceae</taxon>
        <taxon>Vibrio</taxon>
    </lineage>
</organism>
<sequence>MRFKKTLLGLAIAPFLSACSNMHSDLYKEVKSENEGTVDKIDELKHQTIGEIRSGVVVNDLFVDTNPVKTLTKESLVLPPHYPAKTEIYFAEMQSELSLIRNLHEHYGISLVIDRKISNSADTEESGFEPTAEIIDNSSMSGNLTPIDLTGVSSGLAQDMGSDMVSGYSEKPSSGMSIGGSEGLIGDDPVAAIDFEGSVVQFMDWLAMERGLSWKYDARRDQFVLFDLDTRIFTLINNLDTYSYSNSITSSNDTSSGSSEGASSSTSSTGQTITVTEDSDHWQSIEDMVNSMLSKNGKATFDQLNGRVVVTDTARSLSDIEEIVELLNDESGIQLALEVNYISVQITDSSKFSMKLDATDVISSALEGTIEFGAVQSGIGNLANLNFSKAGVKAMVGAMSEFGTINKKLTSHIPLMNNVPKLYQKVLEDTYISKVEKQDNDDDSESLIPETAVNKAGITSLWKARIVEDQVLVNGRMSIVDNIDMETAKDMSDMVMPENLSDVQQVDQLIPNGRTRIVSIEEEIKQVAKSEGPLGPDSVPIGGSEESMSVRTISMLMVTPYILRGL</sequence>